<dbReference type="GO" id="GO:0006412">
    <property type="term" value="P:translation"/>
    <property type="evidence" value="ECO:0007669"/>
    <property type="project" value="InterPro"/>
</dbReference>
<dbReference type="InterPro" id="IPR021137">
    <property type="entry name" value="Ribosomal_bL35-like"/>
</dbReference>
<accession>A0A381RWN3</accession>
<protein>
    <recommendedName>
        <fullName evidence="6">50S ribosomal protein L35</fullName>
    </recommendedName>
</protein>
<dbReference type="NCBIfam" id="TIGR00001">
    <property type="entry name" value="rpmI_bact"/>
    <property type="match status" value="1"/>
</dbReference>
<dbReference type="HAMAP" id="MF_00514">
    <property type="entry name" value="Ribosomal_bL35"/>
    <property type="match status" value="1"/>
</dbReference>
<name>A0A381RWN3_9ZZZZ</name>
<comment type="similarity">
    <text evidence="1">Belongs to the bacterial ribosomal protein bL35 family.</text>
</comment>
<dbReference type="Pfam" id="PF01632">
    <property type="entry name" value="Ribosomal_L35p"/>
    <property type="match status" value="1"/>
</dbReference>
<evidence type="ECO:0008006" key="6">
    <source>
        <dbReference type="Google" id="ProtNLM"/>
    </source>
</evidence>
<dbReference type="PANTHER" id="PTHR33343:SF1">
    <property type="entry name" value="LARGE RIBOSOMAL SUBUNIT PROTEIN BL35M"/>
    <property type="match status" value="1"/>
</dbReference>
<feature type="compositionally biased region" description="Basic residues" evidence="4">
    <location>
        <begin position="1"/>
        <end position="43"/>
    </location>
</feature>
<dbReference type="SUPFAM" id="SSF143034">
    <property type="entry name" value="L35p-like"/>
    <property type="match status" value="1"/>
</dbReference>
<dbReference type="PANTHER" id="PTHR33343">
    <property type="entry name" value="54S RIBOSOMAL PROTEIN BL35M"/>
    <property type="match status" value="1"/>
</dbReference>
<evidence type="ECO:0000313" key="5">
    <source>
        <dbReference type="EMBL" id="SUZ95499.1"/>
    </source>
</evidence>
<dbReference type="InterPro" id="IPR037229">
    <property type="entry name" value="Ribosomal_bL35_sf"/>
</dbReference>
<feature type="compositionally biased region" description="Basic and acidic residues" evidence="4">
    <location>
        <begin position="53"/>
        <end position="65"/>
    </location>
</feature>
<dbReference type="FunFam" id="4.10.410.60:FF:000001">
    <property type="entry name" value="50S ribosomal protein L35"/>
    <property type="match status" value="1"/>
</dbReference>
<dbReference type="GO" id="GO:0022625">
    <property type="term" value="C:cytosolic large ribosomal subunit"/>
    <property type="evidence" value="ECO:0007669"/>
    <property type="project" value="TreeGrafter"/>
</dbReference>
<sequence length="65" mass="7358">MAKLKIHSGASKRFKKTGSGLKRKRSGKSHILTKRTTKNKRQLRGTVPLSKADQNKVARMLKEKI</sequence>
<keyword evidence="2" id="KW-0689">Ribosomal protein</keyword>
<dbReference type="InterPro" id="IPR001706">
    <property type="entry name" value="Ribosomal_bL35"/>
</dbReference>
<evidence type="ECO:0000256" key="4">
    <source>
        <dbReference type="SAM" id="MobiDB-lite"/>
    </source>
</evidence>
<organism evidence="5">
    <name type="scientific">marine metagenome</name>
    <dbReference type="NCBI Taxonomy" id="408172"/>
    <lineage>
        <taxon>unclassified sequences</taxon>
        <taxon>metagenomes</taxon>
        <taxon>ecological metagenomes</taxon>
    </lineage>
</organism>
<evidence type="ECO:0000256" key="3">
    <source>
        <dbReference type="ARBA" id="ARBA00023274"/>
    </source>
</evidence>
<dbReference type="AlphaFoldDB" id="A0A381RWN3"/>
<dbReference type="EMBL" id="UINC01002330">
    <property type="protein sequence ID" value="SUZ95499.1"/>
    <property type="molecule type" value="Genomic_DNA"/>
</dbReference>
<reference evidence="5" key="1">
    <citation type="submission" date="2018-05" db="EMBL/GenBank/DDBJ databases">
        <authorList>
            <person name="Lanie J.A."/>
            <person name="Ng W.-L."/>
            <person name="Kazmierczak K.M."/>
            <person name="Andrzejewski T.M."/>
            <person name="Davidsen T.M."/>
            <person name="Wayne K.J."/>
            <person name="Tettelin H."/>
            <person name="Glass J.I."/>
            <person name="Rusch D."/>
            <person name="Podicherti R."/>
            <person name="Tsui H.-C.T."/>
            <person name="Winkler M.E."/>
        </authorList>
    </citation>
    <scope>NUCLEOTIDE SEQUENCE</scope>
</reference>
<evidence type="ECO:0000256" key="1">
    <source>
        <dbReference type="ARBA" id="ARBA00006598"/>
    </source>
</evidence>
<gene>
    <name evidence="5" type="ORF">METZ01_LOCUS48353</name>
</gene>
<keyword evidence="3" id="KW-0687">Ribonucleoprotein</keyword>
<dbReference type="Gene3D" id="4.10.410.60">
    <property type="match status" value="1"/>
</dbReference>
<evidence type="ECO:0000256" key="2">
    <source>
        <dbReference type="ARBA" id="ARBA00022980"/>
    </source>
</evidence>
<proteinExistence type="inferred from homology"/>
<feature type="region of interest" description="Disordered" evidence="4">
    <location>
        <begin position="1"/>
        <end position="65"/>
    </location>
</feature>
<dbReference type="GO" id="GO:0003735">
    <property type="term" value="F:structural constituent of ribosome"/>
    <property type="evidence" value="ECO:0007669"/>
    <property type="project" value="InterPro"/>
</dbReference>
<dbReference type="PRINTS" id="PR00064">
    <property type="entry name" value="RIBOSOMALL35"/>
</dbReference>